<feature type="compositionally biased region" description="Pro residues" evidence="1">
    <location>
        <begin position="80"/>
        <end position="93"/>
    </location>
</feature>
<dbReference type="AlphaFoldDB" id="A0A2H3IYS0"/>
<feature type="region of interest" description="Disordered" evidence="1">
    <location>
        <begin position="76"/>
        <end position="95"/>
    </location>
</feature>
<accession>A0A2H3IYS0</accession>
<evidence type="ECO:0000313" key="2">
    <source>
        <dbReference type="EMBL" id="PCH35142.1"/>
    </source>
</evidence>
<feature type="region of interest" description="Disordered" evidence="1">
    <location>
        <begin position="165"/>
        <end position="265"/>
    </location>
</feature>
<feature type="compositionally biased region" description="Low complexity" evidence="1">
    <location>
        <begin position="189"/>
        <end position="210"/>
    </location>
</feature>
<gene>
    <name evidence="2" type="ORF">WOLCODRAFT_155818</name>
</gene>
<reference evidence="2 3" key="1">
    <citation type="journal article" date="2012" name="Science">
        <title>The Paleozoic origin of enzymatic lignin decomposition reconstructed from 31 fungal genomes.</title>
        <authorList>
            <person name="Floudas D."/>
            <person name="Binder M."/>
            <person name="Riley R."/>
            <person name="Barry K."/>
            <person name="Blanchette R.A."/>
            <person name="Henrissat B."/>
            <person name="Martinez A.T."/>
            <person name="Otillar R."/>
            <person name="Spatafora J.W."/>
            <person name="Yadav J.S."/>
            <person name="Aerts A."/>
            <person name="Benoit I."/>
            <person name="Boyd A."/>
            <person name="Carlson A."/>
            <person name="Copeland A."/>
            <person name="Coutinho P.M."/>
            <person name="de Vries R.P."/>
            <person name="Ferreira P."/>
            <person name="Findley K."/>
            <person name="Foster B."/>
            <person name="Gaskell J."/>
            <person name="Glotzer D."/>
            <person name="Gorecki P."/>
            <person name="Heitman J."/>
            <person name="Hesse C."/>
            <person name="Hori C."/>
            <person name="Igarashi K."/>
            <person name="Jurgens J.A."/>
            <person name="Kallen N."/>
            <person name="Kersten P."/>
            <person name="Kohler A."/>
            <person name="Kuees U."/>
            <person name="Kumar T.K.A."/>
            <person name="Kuo A."/>
            <person name="LaButti K."/>
            <person name="Larrondo L.F."/>
            <person name="Lindquist E."/>
            <person name="Ling A."/>
            <person name="Lombard V."/>
            <person name="Lucas S."/>
            <person name="Lundell T."/>
            <person name="Martin R."/>
            <person name="McLaughlin D.J."/>
            <person name="Morgenstern I."/>
            <person name="Morin E."/>
            <person name="Murat C."/>
            <person name="Nagy L.G."/>
            <person name="Nolan M."/>
            <person name="Ohm R.A."/>
            <person name="Patyshakuliyeva A."/>
            <person name="Rokas A."/>
            <person name="Ruiz-Duenas F.J."/>
            <person name="Sabat G."/>
            <person name="Salamov A."/>
            <person name="Samejima M."/>
            <person name="Schmutz J."/>
            <person name="Slot J.C."/>
            <person name="St John F."/>
            <person name="Stenlid J."/>
            <person name="Sun H."/>
            <person name="Sun S."/>
            <person name="Syed K."/>
            <person name="Tsang A."/>
            <person name="Wiebenga A."/>
            <person name="Young D."/>
            <person name="Pisabarro A."/>
            <person name="Eastwood D.C."/>
            <person name="Martin F."/>
            <person name="Cullen D."/>
            <person name="Grigoriev I.V."/>
            <person name="Hibbett D.S."/>
        </authorList>
    </citation>
    <scope>NUCLEOTIDE SEQUENCE [LARGE SCALE GENOMIC DNA]</scope>
    <source>
        <strain evidence="2 3">MD-104</strain>
    </source>
</reference>
<name>A0A2H3IYS0_WOLCO</name>
<proteinExistence type="predicted"/>
<dbReference type="EMBL" id="KB467843">
    <property type="protein sequence ID" value="PCH35142.1"/>
    <property type="molecule type" value="Genomic_DNA"/>
</dbReference>
<feature type="compositionally biased region" description="Low complexity" evidence="1">
    <location>
        <begin position="229"/>
        <end position="246"/>
    </location>
</feature>
<sequence length="303" mass="33562">MSPPEVIRPPGLIDFELVQELTSIFDKYQDITEHIVQLEWTALYQRWRLGWNLEQWIDHLGTSTPLRIWREFQEVEAGPQRPPRQRSPPPPMPSWLLEDDELARITELYDFMEYRSLVSNDAPHATSSAANNAQFERGRAILGLPPCLPLPQLTTRLVDDLHQLRSSAERSGSGATQAGTIPSTVYPDGSESAYGSSTTTSGTSPATTSTMFPQPNHHLDLQNPIPVKGAAAPITGSSTAPTTTAPRVGYPSLDTARENACPTSSGSLCPHLLSPMEMQDEEEYKETMLPEHQFIKAVSMENL</sequence>
<evidence type="ECO:0000313" key="3">
    <source>
        <dbReference type="Proteomes" id="UP000218811"/>
    </source>
</evidence>
<protein>
    <submittedName>
        <fullName evidence="2">Uncharacterized protein</fullName>
    </submittedName>
</protein>
<organism evidence="2 3">
    <name type="scientific">Wolfiporia cocos (strain MD-104)</name>
    <name type="common">Brown rot fungus</name>
    <dbReference type="NCBI Taxonomy" id="742152"/>
    <lineage>
        <taxon>Eukaryota</taxon>
        <taxon>Fungi</taxon>
        <taxon>Dikarya</taxon>
        <taxon>Basidiomycota</taxon>
        <taxon>Agaricomycotina</taxon>
        <taxon>Agaricomycetes</taxon>
        <taxon>Polyporales</taxon>
        <taxon>Phaeolaceae</taxon>
        <taxon>Wolfiporia</taxon>
    </lineage>
</organism>
<evidence type="ECO:0000256" key="1">
    <source>
        <dbReference type="SAM" id="MobiDB-lite"/>
    </source>
</evidence>
<feature type="compositionally biased region" description="Polar residues" evidence="1">
    <location>
        <begin position="165"/>
        <end position="183"/>
    </location>
</feature>
<dbReference type="Proteomes" id="UP000218811">
    <property type="component" value="Unassembled WGS sequence"/>
</dbReference>
<keyword evidence="3" id="KW-1185">Reference proteome</keyword>